<feature type="transmembrane region" description="Helical" evidence="5">
    <location>
        <begin position="202"/>
        <end position="222"/>
    </location>
</feature>
<evidence type="ECO:0000256" key="4">
    <source>
        <dbReference type="ARBA" id="ARBA00023136"/>
    </source>
</evidence>
<dbReference type="PANTHER" id="PTHR10361:SF28">
    <property type="entry name" value="P3 PROTEIN-RELATED"/>
    <property type="match status" value="1"/>
</dbReference>
<feature type="transmembrane region" description="Helical" evidence="5">
    <location>
        <begin position="174"/>
        <end position="195"/>
    </location>
</feature>
<sequence length="326" mass="35492">MIFMKVSVLMSLIRSINHLFNSYLSWIVLLMAVLAYMLPTFFAWMTPYVAYMLQFVMFAMGLTLTAQVFLDVFKQPMKVILVSVIQFLWMPLAGFLVALIFNFPPEIGIGFILLGACPGGTASNVMTFLANGNVPLSVSATTVSTLLAPILTPLFVVLYAGATSSIEIQFMPMFISIVKIVLVPIILGIVLNYFIGSKIEPVKSVCPTIAAIAVLLILAAVTAVNQKQIAETGLIIFVACLVQNLSGYVVTFFICKILNVDVSSRRAMQIEVAMQNSALSVSLAMKHFTPQAAVAGAVFSIIHNFTGSIFAGICRKHDDKEKLEQA</sequence>
<comment type="subcellular location">
    <subcellularLocation>
        <location evidence="1">Membrane</location>
        <topology evidence="1">Multi-pass membrane protein</topology>
    </subcellularLocation>
</comment>
<evidence type="ECO:0000313" key="7">
    <source>
        <dbReference type="Proteomes" id="UP000004211"/>
    </source>
</evidence>
<feature type="transmembrane region" description="Helical" evidence="5">
    <location>
        <begin position="48"/>
        <end position="70"/>
    </location>
</feature>
<keyword evidence="4 5" id="KW-0472">Membrane</keyword>
<dbReference type="InterPro" id="IPR038770">
    <property type="entry name" value="Na+/solute_symporter_sf"/>
</dbReference>
<dbReference type="Gene3D" id="1.20.1530.20">
    <property type="match status" value="1"/>
</dbReference>
<reference evidence="6 7" key="1">
    <citation type="submission" date="2010-08" db="EMBL/GenBank/DDBJ databases">
        <authorList>
            <person name="Durkin A.S."/>
            <person name="Madupu R."/>
            <person name="Torralba M."/>
            <person name="Gillis M."/>
            <person name="Methe B."/>
            <person name="Sutton G."/>
            <person name="Nelson K.E."/>
        </authorList>
    </citation>
    <scope>NUCLEOTIDE SEQUENCE [LARGE SCALE GENOMIC DNA]</scope>
    <source>
        <strain evidence="6 7">ACS-049-V-Sch6</strain>
    </source>
</reference>
<feature type="transmembrane region" description="Helical" evidence="5">
    <location>
        <begin position="107"/>
        <end position="130"/>
    </location>
</feature>
<proteinExistence type="predicted"/>
<evidence type="ECO:0000256" key="3">
    <source>
        <dbReference type="ARBA" id="ARBA00022989"/>
    </source>
</evidence>
<dbReference type="InterPro" id="IPR004710">
    <property type="entry name" value="Bilac:Na_transpt"/>
</dbReference>
<protein>
    <submittedName>
        <fullName evidence="6">Bile acid transporter</fullName>
    </submittedName>
</protein>
<dbReference type="PANTHER" id="PTHR10361">
    <property type="entry name" value="SODIUM-BILE ACID COTRANSPORTER"/>
    <property type="match status" value="1"/>
</dbReference>
<evidence type="ECO:0000256" key="1">
    <source>
        <dbReference type="ARBA" id="ARBA00004141"/>
    </source>
</evidence>
<evidence type="ECO:0000313" key="6">
    <source>
        <dbReference type="EMBL" id="EFL55858.1"/>
    </source>
</evidence>
<dbReference type="InterPro" id="IPR002657">
    <property type="entry name" value="BilAc:Na_symport/Acr3"/>
</dbReference>
<dbReference type="eggNOG" id="COG0385">
    <property type="taxonomic scope" value="Bacteria"/>
</dbReference>
<feature type="transmembrane region" description="Helical" evidence="5">
    <location>
        <begin position="20"/>
        <end position="42"/>
    </location>
</feature>
<keyword evidence="3 5" id="KW-1133">Transmembrane helix</keyword>
<name>E1L744_9FIRM</name>
<feature type="transmembrane region" description="Helical" evidence="5">
    <location>
        <begin position="79"/>
        <end position="101"/>
    </location>
</feature>
<organism evidence="6 7">
    <name type="scientific">Veillonella atypica ACS-049-V-Sch6</name>
    <dbReference type="NCBI Taxonomy" id="866776"/>
    <lineage>
        <taxon>Bacteria</taxon>
        <taxon>Bacillati</taxon>
        <taxon>Bacillota</taxon>
        <taxon>Negativicutes</taxon>
        <taxon>Veillonellales</taxon>
        <taxon>Veillonellaceae</taxon>
        <taxon>Veillonella</taxon>
    </lineage>
</organism>
<evidence type="ECO:0000256" key="2">
    <source>
        <dbReference type="ARBA" id="ARBA00022692"/>
    </source>
</evidence>
<dbReference type="Proteomes" id="UP000004211">
    <property type="component" value="Unassembled WGS sequence"/>
</dbReference>
<feature type="transmembrane region" description="Helical" evidence="5">
    <location>
        <begin position="234"/>
        <end position="258"/>
    </location>
</feature>
<comment type="caution">
    <text evidence="6">The sequence shown here is derived from an EMBL/GenBank/DDBJ whole genome shotgun (WGS) entry which is preliminary data.</text>
</comment>
<dbReference type="AlphaFoldDB" id="E1L744"/>
<gene>
    <name evidence="6" type="ORF">HMPREF9321_0744</name>
</gene>
<accession>E1L744</accession>
<evidence type="ECO:0000256" key="5">
    <source>
        <dbReference type="SAM" id="Phobius"/>
    </source>
</evidence>
<feature type="transmembrane region" description="Helical" evidence="5">
    <location>
        <begin position="142"/>
        <end position="162"/>
    </location>
</feature>
<dbReference type="Pfam" id="PF01758">
    <property type="entry name" value="SBF"/>
    <property type="match status" value="1"/>
</dbReference>
<dbReference type="EMBL" id="AEDR01000036">
    <property type="protein sequence ID" value="EFL55858.1"/>
    <property type="molecule type" value="Genomic_DNA"/>
</dbReference>
<keyword evidence="2 5" id="KW-0812">Transmembrane</keyword>
<dbReference type="GO" id="GO:0016020">
    <property type="term" value="C:membrane"/>
    <property type="evidence" value="ECO:0007669"/>
    <property type="project" value="UniProtKB-SubCell"/>
</dbReference>